<sequence length="137" mass="15235">MRRGTTPHKDVHGEAEWDGQERRGEHDRRRGQLQTFVCDNCELVMVPMLDAVLSGGTGSLETGGDVLKTYAFRYDFLKRKGNPKEMGLFRVSGDSMSNDILDNDVVLIDKSQNQPVPGKIFAVSIHGLTYLKPLLSG</sequence>
<evidence type="ECO:0000259" key="5">
    <source>
        <dbReference type="Pfam" id="PF00717"/>
    </source>
</evidence>
<dbReference type="EMBL" id="CP014230">
    <property type="protein sequence ID" value="AMD92241.1"/>
    <property type="molecule type" value="Genomic_DNA"/>
</dbReference>
<dbReference type="Proteomes" id="UP000063964">
    <property type="component" value="Chromosome"/>
</dbReference>
<feature type="domain" description="Peptidase S24/S26A/S26B/S26C" evidence="5">
    <location>
        <begin position="67"/>
        <end position="134"/>
    </location>
</feature>
<reference evidence="7" key="1">
    <citation type="submission" date="2016-02" db="EMBL/GenBank/DDBJ databases">
        <authorList>
            <person name="Holder M.E."/>
            <person name="Ajami N.J."/>
            <person name="Petrosino J.F."/>
        </authorList>
    </citation>
    <scope>NUCLEOTIDE SEQUENCE [LARGE SCALE GENOMIC DNA]</scope>
    <source>
        <strain evidence="7">DSM 12838</strain>
    </source>
</reference>
<dbReference type="KEGG" id="doa:AXF15_03355"/>
<keyword evidence="1" id="KW-0805">Transcription regulation</keyword>
<keyword evidence="3" id="KW-0804">Transcription</keyword>
<dbReference type="PANTHER" id="PTHR40661">
    <property type="match status" value="1"/>
</dbReference>
<dbReference type="GO" id="GO:0003677">
    <property type="term" value="F:DNA binding"/>
    <property type="evidence" value="ECO:0007669"/>
    <property type="project" value="UniProtKB-KW"/>
</dbReference>
<feature type="compositionally biased region" description="Basic and acidic residues" evidence="4">
    <location>
        <begin position="7"/>
        <end position="29"/>
    </location>
</feature>
<dbReference type="Pfam" id="PF00717">
    <property type="entry name" value="Peptidase_S24"/>
    <property type="match status" value="1"/>
</dbReference>
<name>A0A120KMV7_9BACT</name>
<proteinExistence type="predicted"/>
<evidence type="ECO:0000256" key="3">
    <source>
        <dbReference type="ARBA" id="ARBA00023163"/>
    </source>
</evidence>
<dbReference type="AlphaFoldDB" id="A0A120KMV7"/>
<dbReference type="SUPFAM" id="SSF51306">
    <property type="entry name" value="LexA/Signal peptidase"/>
    <property type="match status" value="1"/>
</dbReference>
<dbReference type="PANTHER" id="PTHR40661:SF3">
    <property type="entry name" value="FELS-1 PROPHAGE TRANSCRIPTIONAL REGULATOR"/>
    <property type="match status" value="1"/>
</dbReference>
<evidence type="ECO:0000256" key="2">
    <source>
        <dbReference type="ARBA" id="ARBA00023125"/>
    </source>
</evidence>
<accession>A0A120KMV7</accession>
<evidence type="ECO:0000313" key="6">
    <source>
        <dbReference type="EMBL" id="AMD92241.1"/>
    </source>
</evidence>
<dbReference type="CDD" id="cd06529">
    <property type="entry name" value="S24_LexA-like"/>
    <property type="match status" value="1"/>
</dbReference>
<keyword evidence="2" id="KW-0238">DNA-binding</keyword>
<evidence type="ECO:0000256" key="4">
    <source>
        <dbReference type="SAM" id="MobiDB-lite"/>
    </source>
</evidence>
<organism evidence="6 7">
    <name type="scientific">Desulfomicrobium orale DSM 12838</name>
    <dbReference type="NCBI Taxonomy" id="888061"/>
    <lineage>
        <taxon>Bacteria</taxon>
        <taxon>Pseudomonadati</taxon>
        <taxon>Thermodesulfobacteriota</taxon>
        <taxon>Desulfovibrionia</taxon>
        <taxon>Desulfovibrionales</taxon>
        <taxon>Desulfomicrobiaceae</taxon>
        <taxon>Desulfomicrobium</taxon>
    </lineage>
</organism>
<dbReference type="STRING" id="888061.AXF15_03355"/>
<dbReference type="InterPro" id="IPR039418">
    <property type="entry name" value="LexA-like"/>
</dbReference>
<dbReference type="OrthoDB" id="5363392at2"/>
<evidence type="ECO:0000256" key="1">
    <source>
        <dbReference type="ARBA" id="ARBA00023015"/>
    </source>
</evidence>
<dbReference type="Gene3D" id="2.10.109.10">
    <property type="entry name" value="Umud Fragment, subunit A"/>
    <property type="match status" value="1"/>
</dbReference>
<dbReference type="InterPro" id="IPR036286">
    <property type="entry name" value="LexA/Signal_pep-like_sf"/>
</dbReference>
<evidence type="ECO:0000313" key="7">
    <source>
        <dbReference type="Proteomes" id="UP000063964"/>
    </source>
</evidence>
<gene>
    <name evidence="6" type="ORF">AXF15_03355</name>
</gene>
<feature type="region of interest" description="Disordered" evidence="4">
    <location>
        <begin position="1"/>
        <end position="29"/>
    </location>
</feature>
<keyword evidence="7" id="KW-1185">Reference proteome</keyword>
<protein>
    <recommendedName>
        <fullName evidence="5">Peptidase S24/S26A/S26B/S26C domain-containing protein</fullName>
    </recommendedName>
</protein>
<dbReference type="InterPro" id="IPR015927">
    <property type="entry name" value="Peptidase_S24_S26A/B/C"/>
</dbReference>